<name>A0ABY5MUC5_9SPHN</name>
<keyword evidence="3" id="KW-1185">Reference proteome</keyword>
<proteinExistence type="predicted"/>
<reference evidence="2 3" key="1">
    <citation type="submission" date="2022-05" db="EMBL/GenBank/DDBJ databases">
        <title>S8-45 Sphingomonas ultraviolaceadurans.</title>
        <authorList>
            <person name="Liu Y."/>
        </authorList>
    </citation>
    <scope>NUCLEOTIDE SEQUENCE [LARGE SCALE GENOMIC DNA]</scope>
    <source>
        <strain evidence="2 3">S8-45</strain>
    </source>
</reference>
<protein>
    <submittedName>
        <fullName evidence="2">Glycosyltransferase family 2 protein</fullName>
    </submittedName>
</protein>
<gene>
    <name evidence="2" type="ORF">M1K48_00120</name>
</gene>
<dbReference type="Gene3D" id="3.90.550.10">
    <property type="entry name" value="Spore Coat Polysaccharide Biosynthesis Protein SpsA, Chain A"/>
    <property type="match status" value="1"/>
</dbReference>
<feature type="domain" description="Glycosyltransferase 2-like" evidence="1">
    <location>
        <begin position="253"/>
        <end position="372"/>
    </location>
</feature>
<dbReference type="RefSeq" id="WP_249503873.1">
    <property type="nucleotide sequence ID" value="NZ_CP097253.1"/>
</dbReference>
<dbReference type="Proteomes" id="UP000831921">
    <property type="component" value="Chromosome"/>
</dbReference>
<evidence type="ECO:0000313" key="3">
    <source>
        <dbReference type="Proteomes" id="UP000831921"/>
    </source>
</evidence>
<dbReference type="PANTHER" id="PTHR43179">
    <property type="entry name" value="RHAMNOSYLTRANSFERASE WBBL"/>
    <property type="match status" value="1"/>
</dbReference>
<accession>A0ABY5MUC5</accession>
<sequence length="525" mass="59033">MRAGNVVRDAARDLPLAYDMWLDEEDRRLAGHSSVHPDEAAPTFAILLVGTEEAAEGMVDRSRRSVEAQTYSAWSFYPSSVTDFRSGATTVDGDYVLLLHVGDRLPRSALFRLAEQIVEDRPALLYGDDDRPSLRGKERQPWFKPAWNEEMFLALDYLSPALAVRRDIFDRVSERAAPDLPFDAFLVDLVMAASPEIVHVPAILNHAGAPPLPRPERLSAVARHLGDRARCLPGPFDTVHVHWPLPDPLPLVSIIVPTRDKVDLLRACLESVFEKTAYQPYEIIVVDNGSSEASTFRYFDELASRPNVKLIHSAAAYNFSALNNLAARQAQGSFLLLLNNDTEVISPEWLDEMMRYACREDGGAVGAKLLYEDGSIQHAGVVVGMGEAAGHAHRFQAPDDPGYFWQAHVPHFVSAVTAACLLVRRDKYEAVGGLDEEGLPIAYNDVDLCLKLERAGWRNVYTPHALLYHHESKSRGNDLSVEHLDRYMRELRIFQERWGARTYADPLHNPNLDRYSERYSINLRR</sequence>
<dbReference type="InterPro" id="IPR001173">
    <property type="entry name" value="Glyco_trans_2-like"/>
</dbReference>
<evidence type="ECO:0000313" key="2">
    <source>
        <dbReference type="EMBL" id="UUR08094.1"/>
    </source>
</evidence>
<evidence type="ECO:0000259" key="1">
    <source>
        <dbReference type="Pfam" id="PF00535"/>
    </source>
</evidence>
<dbReference type="Pfam" id="PF00535">
    <property type="entry name" value="Glycos_transf_2"/>
    <property type="match status" value="1"/>
</dbReference>
<organism evidence="2 3">
    <name type="scientific">Sphingomonas glaciei</name>
    <dbReference type="NCBI Taxonomy" id="2938948"/>
    <lineage>
        <taxon>Bacteria</taxon>
        <taxon>Pseudomonadati</taxon>
        <taxon>Pseudomonadota</taxon>
        <taxon>Alphaproteobacteria</taxon>
        <taxon>Sphingomonadales</taxon>
        <taxon>Sphingomonadaceae</taxon>
        <taxon>Sphingomonas</taxon>
    </lineage>
</organism>
<dbReference type="CDD" id="cd04186">
    <property type="entry name" value="GT_2_like_c"/>
    <property type="match status" value="1"/>
</dbReference>
<dbReference type="SUPFAM" id="SSF53448">
    <property type="entry name" value="Nucleotide-diphospho-sugar transferases"/>
    <property type="match status" value="2"/>
</dbReference>
<dbReference type="InterPro" id="IPR029044">
    <property type="entry name" value="Nucleotide-diphossugar_trans"/>
</dbReference>
<dbReference type="EMBL" id="CP097253">
    <property type="protein sequence ID" value="UUR08094.1"/>
    <property type="molecule type" value="Genomic_DNA"/>
</dbReference>
<dbReference type="PANTHER" id="PTHR43179:SF7">
    <property type="entry name" value="RHAMNOSYLTRANSFERASE WBBL"/>
    <property type="match status" value="1"/>
</dbReference>